<dbReference type="RefSeq" id="WP_254570030.1">
    <property type="nucleotide sequence ID" value="NZ_CP098502.1"/>
</dbReference>
<feature type="transmembrane region" description="Helical" evidence="1">
    <location>
        <begin position="158"/>
        <end position="181"/>
    </location>
</feature>
<feature type="transmembrane region" description="Helical" evidence="1">
    <location>
        <begin position="313"/>
        <end position="334"/>
    </location>
</feature>
<name>A0ABY5DR71_9ACTN</name>
<evidence type="ECO:0008006" key="4">
    <source>
        <dbReference type="Google" id="ProtNLM"/>
    </source>
</evidence>
<reference evidence="2 3" key="1">
    <citation type="submission" date="2022-06" db="EMBL/GenBank/DDBJ databases">
        <title>Paraconexibacter antarcticus.</title>
        <authorList>
            <person name="Kim C.S."/>
        </authorList>
    </citation>
    <scope>NUCLEOTIDE SEQUENCE [LARGE SCALE GENOMIC DNA]</scope>
    <source>
        <strain evidence="2 3">02-257</strain>
    </source>
</reference>
<evidence type="ECO:0000313" key="2">
    <source>
        <dbReference type="EMBL" id="UTI63302.1"/>
    </source>
</evidence>
<feature type="transmembrane region" description="Helical" evidence="1">
    <location>
        <begin position="260"/>
        <end position="276"/>
    </location>
</feature>
<dbReference type="Proteomes" id="UP001056035">
    <property type="component" value="Chromosome"/>
</dbReference>
<dbReference type="EMBL" id="CP098502">
    <property type="protein sequence ID" value="UTI63302.1"/>
    <property type="molecule type" value="Genomic_DNA"/>
</dbReference>
<keyword evidence="1" id="KW-0472">Membrane</keyword>
<feature type="transmembrane region" description="Helical" evidence="1">
    <location>
        <begin position="38"/>
        <end position="57"/>
    </location>
</feature>
<feature type="transmembrane region" description="Helical" evidence="1">
    <location>
        <begin position="234"/>
        <end position="253"/>
    </location>
</feature>
<keyword evidence="1" id="KW-1133">Transmembrane helix</keyword>
<proteinExistence type="predicted"/>
<gene>
    <name evidence="2" type="ORF">NBH00_18315</name>
</gene>
<keyword evidence="1" id="KW-0812">Transmembrane</keyword>
<organism evidence="2 3">
    <name type="scientific">Paraconexibacter antarcticus</name>
    <dbReference type="NCBI Taxonomy" id="2949664"/>
    <lineage>
        <taxon>Bacteria</taxon>
        <taxon>Bacillati</taxon>
        <taxon>Actinomycetota</taxon>
        <taxon>Thermoleophilia</taxon>
        <taxon>Solirubrobacterales</taxon>
        <taxon>Paraconexibacteraceae</taxon>
        <taxon>Paraconexibacter</taxon>
    </lineage>
</organism>
<feature type="transmembrane region" description="Helical" evidence="1">
    <location>
        <begin position="121"/>
        <end position="138"/>
    </location>
</feature>
<feature type="transmembrane region" description="Helical" evidence="1">
    <location>
        <begin position="77"/>
        <end position="101"/>
    </location>
</feature>
<evidence type="ECO:0000313" key="3">
    <source>
        <dbReference type="Proteomes" id="UP001056035"/>
    </source>
</evidence>
<keyword evidence="3" id="KW-1185">Reference proteome</keyword>
<feature type="transmembrane region" description="Helical" evidence="1">
    <location>
        <begin position="202"/>
        <end position="222"/>
    </location>
</feature>
<accession>A0ABY5DR71</accession>
<protein>
    <recommendedName>
        <fullName evidence="4">Polysulfide reductase</fullName>
    </recommendedName>
</protein>
<evidence type="ECO:0000256" key="1">
    <source>
        <dbReference type="SAM" id="Phobius"/>
    </source>
</evidence>
<sequence length="397" mass="42571">MAMTTRDPRAAGPARGTQFYEERLRPLLPQQVGLIHQWPLTLVMVAVVYIAFAGGYWDIGWHILRGRDTLLSPPHVFILTGLGLVAVILSLFTAMSSAAAIEGRPVSTPMRMWRGLPYSPILVIALAMMATPQAAFGLDELWHRTFGLDVTLWSPPHLLIIISAAAALFAITAIIAGEANIHDRSRRLSVLRPLRSISRGELLACVAMGSMTLVSMGTLAEYDFDIPQWDLRLGAPLMAILAAFPAFLALTLIGRRWSTTIVMGLVTIARLAFVGINDLVNVPHADFVVLVIPALILDGFFIATGGRLRGRPLAIALGAFPALVVGSEAVQQTFRSQPVWTGTLSTPGVWIAVVALGALAGYVGVRTGRMLRPSDDLVEPVADGVAERPAAVAGVGR</sequence>
<feature type="transmembrane region" description="Helical" evidence="1">
    <location>
        <begin position="282"/>
        <end position="301"/>
    </location>
</feature>
<feature type="transmembrane region" description="Helical" evidence="1">
    <location>
        <begin position="346"/>
        <end position="365"/>
    </location>
</feature>